<dbReference type="InterPro" id="IPR007138">
    <property type="entry name" value="ABM_dom"/>
</dbReference>
<dbReference type="EMBL" id="CP017101">
    <property type="protein sequence ID" value="APO66522.1"/>
    <property type="molecule type" value="Genomic_DNA"/>
</dbReference>
<dbReference type="Proteomes" id="UP000184749">
    <property type="component" value="Chromosome"/>
</dbReference>
<dbReference type="STRING" id="56730.IE4872_CH00868"/>
<gene>
    <name evidence="2" type="ORF">IE4872_CH00868</name>
</gene>
<organism evidence="2 3">
    <name type="scientific">Rhizobium gallicum</name>
    <dbReference type="NCBI Taxonomy" id="56730"/>
    <lineage>
        <taxon>Bacteria</taxon>
        <taxon>Pseudomonadati</taxon>
        <taxon>Pseudomonadota</taxon>
        <taxon>Alphaproteobacteria</taxon>
        <taxon>Hyphomicrobiales</taxon>
        <taxon>Rhizobiaceae</taxon>
        <taxon>Rhizobium/Agrobacterium group</taxon>
        <taxon>Rhizobium</taxon>
    </lineage>
</organism>
<reference evidence="2 3" key="1">
    <citation type="submission" date="2016-09" db="EMBL/GenBank/DDBJ databases">
        <title>The complete genome sequences of Rhizobium gallicum, symbiovars gallicum and phaseoli, symbionts associated to common bean (Phaseolus vulgaris).</title>
        <authorList>
            <person name="Bustos P."/>
            <person name="Santamaria R.I."/>
            <person name="Perez-Carrascal O.M."/>
            <person name="Juarez S."/>
            <person name="Lozano L."/>
            <person name="Martinez-Flores I."/>
            <person name="Martinez-Romero E."/>
            <person name="Cevallos M."/>
            <person name="Romero D."/>
            <person name="Davila G."/>
            <person name="Gonzalez V."/>
        </authorList>
    </citation>
    <scope>NUCLEOTIDE SEQUENCE [LARGE SCALE GENOMIC DNA]</scope>
    <source>
        <strain evidence="2 3">IE4872</strain>
    </source>
</reference>
<evidence type="ECO:0000313" key="2">
    <source>
        <dbReference type="EMBL" id="APO66522.1"/>
    </source>
</evidence>
<proteinExistence type="predicted"/>
<dbReference type="AlphaFoldDB" id="A0A1L5NF33"/>
<feature type="domain" description="ABM" evidence="1">
    <location>
        <begin position="6"/>
        <end position="98"/>
    </location>
</feature>
<accession>A0A1L5NF33</accession>
<dbReference type="RefSeq" id="WP_074066767.1">
    <property type="nucleotide sequence ID" value="NZ_CP017101.1"/>
</dbReference>
<dbReference type="InterPro" id="IPR011008">
    <property type="entry name" value="Dimeric_a/b-barrel"/>
</dbReference>
<dbReference type="Gene3D" id="3.30.70.100">
    <property type="match status" value="1"/>
</dbReference>
<evidence type="ECO:0000313" key="3">
    <source>
        <dbReference type="Proteomes" id="UP000184749"/>
    </source>
</evidence>
<dbReference type="SUPFAM" id="SSF54909">
    <property type="entry name" value="Dimeric alpha+beta barrel"/>
    <property type="match status" value="1"/>
</dbReference>
<name>A0A1L5NF33_9HYPH</name>
<dbReference type="Pfam" id="PF03992">
    <property type="entry name" value="ABM"/>
    <property type="match status" value="1"/>
</dbReference>
<dbReference type="OrthoDB" id="9812192at2"/>
<dbReference type="GO" id="GO:0004497">
    <property type="term" value="F:monooxygenase activity"/>
    <property type="evidence" value="ECO:0007669"/>
    <property type="project" value="UniProtKB-KW"/>
</dbReference>
<protein>
    <submittedName>
        <fullName evidence="2">Antibiotic biosynthesis monooxygenase protein</fullName>
    </submittedName>
</protein>
<sequence>MTQSPTKITAILTAHLGKAAELRALLVGMAPLCRAEPGNLRWDVWCDRAHGERYVLDELYLDAAAVEVHRTTPHYQAYLAKIPELAERTAWVLEAVEVG</sequence>
<keyword evidence="2" id="KW-0560">Oxidoreductase</keyword>
<keyword evidence="2" id="KW-0503">Monooxygenase</keyword>
<evidence type="ECO:0000259" key="1">
    <source>
        <dbReference type="PROSITE" id="PS51725"/>
    </source>
</evidence>
<dbReference type="PROSITE" id="PS51725">
    <property type="entry name" value="ABM"/>
    <property type="match status" value="1"/>
</dbReference>